<dbReference type="Gene3D" id="3.20.90.10">
    <property type="entry name" value="Tubby Protein, Chain A"/>
    <property type="match status" value="1"/>
</dbReference>
<dbReference type="PANTHER" id="PTHR16517">
    <property type="entry name" value="TUBBY-RELATED"/>
    <property type="match status" value="1"/>
</dbReference>
<evidence type="ECO:0000256" key="1">
    <source>
        <dbReference type="ARBA" id="ARBA00007129"/>
    </source>
</evidence>
<accession>G7LES5</accession>
<dbReference type="InterPro" id="IPR000007">
    <property type="entry name" value="Tubby_C"/>
</dbReference>
<gene>
    <name evidence="4" type="ordered locus">MTR_8g077640</name>
</gene>
<dbReference type="Gene3D" id="1.20.1280.50">
    <property type="match status" value="1"/>
</dbReference>
<evidence type="ECO:0000259" key="2">
    <source>
        <dbReference type="Pfam" id="PF00646"/>
    </source>
</evidence>
<reference evidence="4 6" key="2">
    <citation type="journal article" date="2014" name="BMC Genomics">
        <title>An improved genome release (version Mt4.0) for the model legume Medicago truncatula.</title>
        <authorList>
            <person name="Tang H."/>
            <person name="Krishnakumar V."/>
            <person name="Bidwell S."/>
            <person name="Rosen B."/>
            <person name="Chan A."/>
            <person name="Zhou S."/>
            <person name="Gentzbittel L."/>
            <person name="Childs K.L."/>
            <person name="Yandell M."/>
            <person name="Gundlach H."/>
            <person name="Mayer K.F."/>
            <person name="Schwartz D.C."/>
            <person name="Town C.D."/>
        </authorList>
    </citation>
    <scope>GENOME REANNOTATION</scope>
    <source>
        <strain evidence="5 6">cv. Jemalong A17</strain>
    </source>
</reference>
<dbReference type="InterPro" id="IPR025659">
    <property type="entry name" value="Tubby-like_C"/>
</dbReference>
<dbReference type="HOGENOM" id="CLU_028236_3_0_1"/>
<protein>
    <submittedName>
        <fullName evidence="4">Tubby-F-box-like protein</fullName>
    </submittedName>
</protein>
<dbReference type="eggNOG" id="KOG2502">
    <property type="taxonomic scope" value="Eukaryota"/>
</dbReference>
<dbReference type="Pfam" id="PF01167">
    <property type="entry name" value="Tub"/>
    <property type="match status" value="2"/>
</dbReference>
<dbReference type="Proteomes" id="UP000002051">
    <property type="component" value="Chromosome 8"/>
</dbReference>
<organism evidence="4 6">
    <name type="scientific">Medicago truncatula</name>
    <name type="common">Barrel medic</name>
    <name type="synonym">Medicago tribuloides</name>
    <dbReference type="NCBI Taxonomy" id="3880"/>
    <lineage>
        <taxon>Eukaryota</taxon>
        <taxon>Viridiplantae</taxon>
        <taxon>Streptophyta</taxon>
        <taxon>Embryophyta</taxon>
        <taxon>Tracheophyta</taxon>
        <taxon>Spermatophyta</taxon>
        <taxon>Magnoliopsida</taxon>
        <taxon>eudicotyledons</taxon>
        <taxon>Gunneridae</taxon>
        <taxon>Pentapetalae</taxon>
        <taxon>rosids</taxon>
        <taxon>fabids</taxon>
        <taxon>Fabales</taxon>
        <taxon>Fabaceae</taxon>
        <taxon>Papilionoideae</taxon>
        <taxon>50 kb inversion clade</taxon>
        <taxon>NPAAA clade</taxon>
        <taxon>Hologalegina</taxon>
        <taxon>IRL clade</taxon>
        <taxon>Trifolieae</taxon>
        <taxon>Medicago</taxon>
    </lineage>
</organism>
<proteinExistence type="inferred from homology"/>
<feature type="domain" description="Tubby C-terminal" evidence="3">
    <location>
        <begin position="298"/>
        <end position="383"/>
    </location>
</feature>
<keyword evidence="6" id="KW-1185">Reference proteome</keyword>
<dbReference type="Pfam" id="PF00646">
    <property type="entry name" value="F-box"/>
    <property type="match status" value="1"/>
</dbReference>
<dbReference type="InterPro" id="IPR001810">
    <property type="entry name" value="F-box_dom"/>
</dbReference>
<reference evidence="5" key="3">
    <citation type="submission" date="2015-04" db="UniProtKB">
        <authorList>
            <consortium name="EnsemblPlants"/>
        </authorList>
    </citation>
    <scope>IDENTIFICATION</scope>
    <source>
        <strain evidence="5">cv. Jemalong A17</strain>
    </source>
</reference>
<evidence type="ECO:0000313" key="6">
    <source>
        <dbReference type="Proteomes" id="UP000002051"/>
    </source>
</evidence>
<comment type="similarity">
    <text evidence="1">Belongs to the TUB family.</text>
</comment>
<reference evidence="4 6" key="1">
    <citation type="journal article" date="2011" name="Nature">
        <title>The Medicago genome provides insight into the evolution of rhizobial symbioses.</title>
        <authorList>
            <person name="Young N.D."/>
            <person name="Debelle F."/>
            <person name="Oldroyd G.E."/>
            <person name="Geurts R."/>
            <person name="Cannon S.B."/>
            <person name="Udvardi M.K."/>
            <person name="Benedito V.A."/>
            <person name="Mayer K.F."/>
            <person name="Gouzy J."/>
            <person name="Schoof H."/>
            <person name="Van de Peer Y."/>
            <person name="Proost S."/>
            <person name="Cook D.R."/>
            <person name="Meyers B.C."/>
            <person name="Spannagl M."/>
            <person name="Cheung F."/>
            <person name="De Mita S."/>
            <person name="Krishnakumar V."/>
            <person name="Gundlach H."/>
            <person name="Zhou S."/>
            <person name="Mudge J."/>
            <person name="Bharti A.K."/>
            <person name="Murray J.D."/>
            <person name="Naoumkina M.A."/>
            <person name="Rosen B."/>
            <person name="Silverstein K.A."/>
            <person name="Tang H."/>
            <person name="Rombauts S."/>
            <person name="Zhao P.X."/>
            <person name="Zhou P."/>
            <person name="Barbe V."/>
            <person name="Bardou P."/>
            <person name="Bechner M."/>
            <person name="Bellec A."/>
            <person name="Berger A."/>
            <person name="Berges H."/>
            <person name="Bidwell S."/>
            <person name="Bisseling T."/>
            <person name="Choisne N."/>
            <person name="Couloux A."/>
            <person name="Denny R."/>
            <person name="Deshpande S."/>
            <person name="Dai X."/>
            <person name="Doyle J.J."/>
            <person name="Dudez A.M."/>
            <person name="Farmer A.D."/>
            <person name="Fouteau S."/>
            <person name="Franken C."/>
            <person name="Gibelin C."/>
            <person name="Gish J."/>
            <person name="Goldstein S."/>
            <person name="Gonzalez A.J."/>
            <person name="Green P.J."/>
            <person name="Hallab A."/>
            <person name="Hartog M."/>
            <person name="Hua A."/>
            <person name="Humphray S.J."/>
            <person name="Jeong D.H."/>
            <person name="Jing Y."/>
            <person name="Jocker A."/>
            <person name="Kenton S.M."/>
            <person name="Kim D.J."/>
            <person name="Klee K."/>
            <person name="Lai H."/>
            <person name="Lang C."/>
            <person name="Lin S."/>
            <person name="Macmil S.L."/>
            <person name="Magdelenat G."/>
            <person name="Matthews L."/>
            <person name="McCorrison J."/>
            <person name="Monaghan E.L."/>
            <person name="Mun J.H."/>
            <person name="Najar F.Z."/>
            <person name="Nicholson C."/>
            <person name="Noirot C."/>
            <person name="O'Bleness M."/>
            <person name="Paule C.R."/>
            <person name="Poulain J."/>
            <person name="Prion F."/>
            <person name="Qin B."/>
            <person name="Qu C."/>
            <person name="Retzel E.F."/>
            <person name="Riddle C."/>
            <person name="Sallet E."/>
            <person name="Samain S."/>
            <person name="Samson N."/>
            <person name="Sanders I."/>
            <person name="Saurat O."/>
            <person name="Scarpelli C."/>
            <person name="Schiex T."/>
            <person name="Segurens B."/>
            <person name="Severin A.J."/>
            <person name="Sherrier D.J."/>
            <person name="Shi R."/>
            <person name="Sims S."/>
            <person name="Singer S.R."/>
            <person name="Sinharoy S."/>
            <person name="Sterck L."/>
            <person name="Viollet A."/>
            <person name="Wang B.B."/>
            <person name="Wang K."/>
            <person name="Wang M."/>
            <person name="Wang X."/>
            <person name="Warfsmann J."/>
            <person name="Weissenbach J."/>
            <person name="White D.D."/>
            <person name="White J.D."/>
            <person name="Wiley G.B."/>
            <person name="Wincker P."/>
            <person name="Xing Y."/>
            <person name="Yang L."/>
            <person name="Yao Z."/>
            <person name="Ying F."/>
            <person name="Zhai J."/>
            <person name="Zhou L."/>
            <person name="Zuber A."/>
            <person name="Denarie J."/>
            <person name="Dixon R.A."/>
            <person name="May G.D."/>
            <person name="Schwartz D.C."/>
            <person name="Rogers J."/>
            <person name="Quetier F."/>
            <person name="Town C.D."/>
            <person name="Roe B.A."/>
        </authorList>
    </citation>
    <scope>NUCLEOTIDE SEQUENCE [LARGE SCALE GENOMIC DNA]</scope>
    <source>
        <strain evidence="4">A17</strain>
        <strain evidence="5 6">cv. Jemalong A17</strain>
    </source>
</reference>
<feature type="domain" description="F-box" evidence="2">
    <location>
        <begin position="95"/>
        <end position="138"/>
    </location>
</feature>
<dbReference type="PaxDb" id="3880-AET03928"/>
<dbReference type="STRING" id="3880.G7LES5"/>
<dbReference type="SUPFAM" id="SSF54518">
    <property type="entry name" value="Tubby C-terminal domain-like"/>
    <property type="match status" value="1"/>
</dbReference>
<evidence type="ECO:0000259" key="3">
    <source>
        <dbReference type="Pfam" id="PF01167"/>
    </source>
</evidence>
<evidence type="ECO:0000313" key="4">
    <source>
        <dbReference type="EMBL" id="AET03928.1"/>
    </source>
</evidence>
<dbReference type="AlphaFoldDB" id="G7LES5"/>
<dbReference type="EMBL" id="CM001224">
    <property type="protein sequence ID" value="AET03928.1"/>
    <property type="molecule type" value="Genomic_DNA"/>
</dbReference>
<dbReference type="PANTHER" id="PTHR16517:SF142">
    <property type="entry name" value="TRANSCRIPTION FACTOR TUBBY FAMILY-RELATED"/>
    <property type="match status" value="1"/>
</dbReference>
<evidence type="ECO:0000313" key="5">
    <source>
        <dbReference type="EnsemblPlants" id="AET03928"/>
    </source>
</evidence>
<feature type="domain" description="Tubby C-terminal" evidence="3">
    <location>
        <begin position="156"/>
        <end position="265"/>
    </location>
</feature>
<name>G7LES5_MEDTR</name>
<sequence>MELWLKQVIRSATQKQIKSSLRSLPHSSWDINKFCVATEFVRCRNMSLKSIVQEPKGIKNGISKQGPESEHLLHRIVSHLAMDSLPIKPLPKGEWETLPRELLLDIIRKVEESETSWPARAVVVVCASVCKSWRSVTKEIVKTLQQCGRITFPISLMQPGPRYHPIHCFIRRNRRTSTFLLYLVQSENKSTKLLLAAKRIRRSNFVISLAADDFSRASNKYVGKLRQVLAIKILIYPSNGISSWSNFWRTKFTIYDSQSPLFDETLSSSPALKGKRPTKDSYFASLSKLPELSRGSFETFILKNKALRWDEKHNGWCPDFMGRVKVESMKNFDLVAVVDRSHNVSPGVRKWPILQLGSADGKDIFFMHYTYPFSAFQAFAICLICCI</sequence>
<dbReference type="PRINTS" id="PR01573">
    <property type="entry name" value="SUPERTUBBY"/>
</dbReference>
<dbReference type="EnsemblPlants" id="AET03928">
    <property type="protein sequence ID" value="AET03928"/>
    <property type="gene ID" value="MTR_8g077640"/>
</dbReference>